<comment type="function">
    <text evidence="2">Catalyzes the hydrolysis of 5-hydroxyisourate (HIU) to 2-oxo-4-hydroxy-4-carboxy-5-ureidoimidazoline (OHCU).</text>
</comment>
<dbReference type="PANTHER" id="PTHR10395:SF7">
    <property type="entry name" value="5-HYDROXYISOURATE HYDROLASE"/>
    <property type="match status" value="1"/>
</dbReference>
<proteinExistence type="inferred from homology"/>
<dbReference type="NCBIfam" id="TIGR02962">
    <property type="entry name" value="hdxy_isourate"/>
    <property type="match status" value="1"/>
</dbReference>
<reference evidence="10" key="1">
    <citation type="submission" date="2023-08" db="EMBL/GenBank/DDBJ databases">
        <title>The draft genome of Tsukamurella strandjordii strain 050030.</title>
        <authorList>
            <person name="Zhao F."/>
            <person name="Feng Y."/>
            <person name="Zong Z."/>
        </authorList>
    </citation>
    <scope>NUCLEOTIDE SEQUENCE</scope>
    <source>
        <strain evidence="10">050030</strain>
    </source>
</reference>
<keyword evidence="11" id="KW-1185">Reference proteome</keyword>
<sequence length="106" mass="11475">MSHLTTHILDSVAGAPAADVEAVLARADGTEIDRGRTDSDGRLALGPEHLPDGAYLLRFETGRYFADTGQESFHPFVTIAFTVAGLPHYHVPLLLSPFSYTTYRGS</sequence>
<feature type="binding site" evidence="7">
    <location>
        <position position="103"/>
    </location>
    <ligand>
        <name>substrate</name>
    </ligand>
</feature>
<dbReference type="InterPro" id="IPR000895">
    <property type="entry name" value="Transthyretin/HIU_hydrolase"/>
</dbReference>
<dbReference type="CDD" id="cd05822">
    <property type="entry name" value="TLP_HIUase"/>
    <property type="match status" value="1"/>
</dbReference>
<dbReference type="Proteomes" id="UP001178281">
    <property type="component" value="Unassembled WGS sequence"/>
</dbReference>
<evidence type="ECO:0000256" key="4">
    <source>
        <dbReference type="ARBA" id="ARBA00011881"/>
    </source>
</evidence>
<dbReference type="EMBL" id="JAUTIX010000005">
    <property type="protein sequence ID" value="MDP0399147.1"/>
    <property type="molecule type" value="Genomic_DNA"/>
</dbReference>
<feature type="binding site" evidence="7">
    <location>
        <position position="42"/>
    </location>
    <ligand>
        <name>substrate</name>
    </ligand>
</feature>
<comment type="subunit">
    <text evidence="4 8">Homotetramer.</text>
</comment>
<dbReference type="SUPFAM" id="SSF49472">
    <property type="entry name" value="Transthyretin (synonym: prealbumin)"/>
    <property type="match status" value="1"/>
</dbReference>
<dbReference type="GO" id="GO:0033971">
    <property type="term" value="F:hydroxyisourate hydrolase activity"/>
    <property type="evidence" value="ECO:0007669"/>
    <property type="project" value="UniProtKB-EC"/>
</dbReference>
<evidence type="ECO:0000256" key="6">
    <source>
        <dbReference type="ARBA" id="ARBA00022801"/>
    </source>
</evidence>
<keyword evidence="6 8" id="KW-0378">Hydrolase</keyword>
<comment type="caution">
    <text evidence="10">The sequence shown here is derived from an EMBL/GenBank/DDBJ whole genome shotgun (WGS) entry which is preliminary data.</text>
</comment>
<comment type="catalytic activity">
    <reaction evidence="1 8">
        <text>5-hydroxyisourate + H2O = 5-hydroxy-2-oxo-4-ureido-2,5-dihydro-1H-imidazole-5-carboxylate + H(+)</text>
        <dbReference type="Rhea" id="RHEA:23736"/>
        <dbReference type="ChEBI" id="CHEBI:15377"/>
        <dbReference type="ChEBI" id="CHEBI:15378"/>
        <dbReference type="ChEBI" id="CHEBI:18072"/>
        <dbReference type="ChEBI" id="CHEBI:58639"/>
        <dbReference type="EC" id="3.5.2.17"/>
    </reaction>
</comment>
<dbReference type="PRINTS" id="PR00189">
    <property type="entry name" value="TRNSTHYRETIN"/>
</dbReference>
<keyword evidence="5 8" id="KW-0659">Purine metabolism</keyword>
<dbReference type="InterPro" id="IPR036817">
    <property type="entry name" value="Transthyretin/HIU_hydrolase_sf"/>
</dbReference>
<feature type="domain" description="Transthyretin/hydroxyisourate hydrolase" evidence="9">
    <location>
        <begin position="4"/>
        <end position="105"/>
    </location>
</feature>
<dbReference type="InterPro" id="IPR014306">
    <property type="entry name" value="Hydroxyisourate_hydrolase"/>
</dbReference>
<evidence type="ECO:0000256" key="7">
    <source>
        <dbReference type="PIRSR" id="PIRSR600895-51"/>
    </source>
</evidence>
<dbReference type="Gene3D" id="2.60.40.180">
    <property type="entry name" value="Transthyretin/hydroxyisourate hydrolase domain"/>
    <property type="match status" value="1"/>
</dbReference>
<dbReference type="PROSITE" id="PS00769">
    <property type="entry name" value="TRANSTHYRETIN_2"/>
    <property type="match status" value="1"/>
</dbReference>
<evidence type="ECO:0000313" key="10">
    <source>
        <dbReference type="EMBL" id="MDP0399147.1"/>
    </source>
</evidence>
<evidence type="ECO:0000256" key="8">
    <source>
        <dbReference type="RuleBase" id="RU361270"/>
    </source>
</evidence>
<evidence type="ECO:0000313" key="11">
    <source>
        <dbReference type="Proteomes" id="UP001178281"/>
    </source>
</evidence>
<feature type="binding site" evidence="7">
    <location>
        <position position="7"/>
    </location>
    <ligand>
        <name>substrate</name>
    </ligand>
</feature>
<evidence type="ECO:0000256" key="5">
    <source>
        <dbReference type="ARBA" id="ARBA00022631"/>
    </source>
</evidence>
<dbReference type="RefSeq" id="WP_305111855.1">
    <property type="nucleotide sequence ID" value="NZ_BAAAII010000002.1"/>
</dbReference>
<comment type="similarity">
    <text evidence="3 8">Belongs to the transthyretin family. 5-hydroxyisourate hydrolase subfamily.</text>
</comment>
<dbReference type="AlphaFoldDB" id="A0AA90NEX4"/>
<organism evidence="10 11">
    <name type="scientific">Tsukamurella strandjordii</name>
    <dbReference type="NCBI Taxonomy" id="147577"/>
    <lineage>
        <taxon>Bacteria</taxon>
        <taxon>Bacillati</taxon>
        <taxon>Actinomycetota</taxon>
        <taxon>Actinomycetes</taxon>
        <taxon>Mycobacteriales</taxon>
        <taxon>Tsukamurellaceae</taxon>
        <taxon>Tsukamurella</taxon>
    </lineage>
</organism>
<dbReference type="PANTHER" id="PTHR10395">
    <property type="entry name" value="URICASE AND TRANSTHYRETIN-RELATED"/>
    <property type="match status" value="1"/>
</dbReference>
<dbReference type="EC" id="3.5.2.17" evidence="8"/>
<dbReference type="InterPro" id="IPR023419">
    <property type="entry name" value="Transthyretin_CS"/>
</dbReference>
<protein>
    <recommendedName>
        <fullName evidence="8">5-hydroxyisourate hydrolase</fullName>
        <shortName evidence="8">HIU hydrolase</shortName>
        <shortName evidence="8">HIUHase</shortName>
        <ecNumber evidence="8">3.5.2.17</ecNumber>
    </recommendedName>
</protein>
<evidence type="ECO:0000256" key="3">
    <source>
        <dbReference type="ARBA" id="ARBA00009850"/>
    </source>
</evidence>
<evidence type="ECO:0000256" key="1">
    <source>
        <dbReference type="ARBA" id="ARBA00001043"/>
    </source>
</evidence>
<dbReference type="InterPro" id="IPR023416">
    <property type="entry name" value="Transthyretin/HIU_hydrolase_d"/>
</dbReference>
<name>A0AA90NEX4_9ACTN</name>
<dbReference type="GO" id="GO:0006144">
    <property type="term" value="P:purine nucleobase metabolic process"/>
    <property type="evidence" value="ECO:0007669"/>
    <property type="project" value="UniProtKB-KW"/>
</dbReference>
<evidence type="ECO:0000259" key="9">
    <source>
        <dbReference type="Pfam" id="PF00576"/>
    </source>
</evidence>
<accession>A0AA90NEX4</accession>
<dbReference type="Pfam" id="PF00576">
    <property type="entry name" value="Transthyretin"/>
    <property type="match status" value="1"/>
</dbReference>
<gene>
    <name evidence="10" type="primary">uraH</name>
    <name evidence="10" type="ORF">Q7X28_14540</name>
</gene>
<evidence type="ECO:0000256" key="2">
    <source>
        <dbReference type="ARBA" id="ARBA00002704"/>
    </source>
</evidence>